<reference evidence="3" key="1">
    <citation type="journal article" date="2019" name="Int. J. Syst. Evol. Microbiol.">
        <title>The Global Catalogue of Microorganisms (GCM) 10K type strain sequencing project: providing services to taxonomists for standard genome sequencing and annotation.</title>
        <authorList>
            <consortium name="The Broad Institute Genomics Platform"/>
            <consortium name="The Broad Institute Genome Sequencing Center for Infectious Disease"/>
            <person name="Wu L."/>
            <person name="Ma J."/>
        </authorList>
    </citation>
    <scope>NUCLEOTIDE SEQUENCE [LARGE SCALE GENOMIC DNA]</scope>
    <source>
        <strain evidence="3">JCM 9687</strain>
    </source>
</reference>
<dbReference type="RefSeq" id="WP_344926389.1">
    <property type="nucleotide sequence ID" value="NZ_BAAAYK010000038.1"/>
</dbReference>
<keyword evidence="3" id="KW-1185">Reference proteome</keyword>
<evidence type="ECO:0000313" key="2">
    <source>
        <dbReference type="EMBL" id="GAA3357345.1"/>
    </source>
</evidence>
<proteinExistence type="predicted"/>
<dbReference type="Proteomes" id="UP001500483">
    <property type="component" value="Unassembled WGS sequence"/>
</dbReference>
<evidence type="ECO:0000313" key="3">
    <source>
        <dbReference type="Proteomes" id="UP001500483"/>
    </source>
</evidence>
<feature type="domain" description="DUF397" evidence="1">
    <location>
        <begin position="6"/>
        <end position="43"/>
    </location>
</feature>
<gene>
    <name evidence="2" type="ORF">GCM10020366_24990</name>
</gene>
<sequence>MSAERTWIKSSRSQNTTTCVEVTTTFDEIRDSKDPHGPTLKTAVAPLVQAIKSGRFDS</sequence>
<organism evidence="2 3">
    <name type="scientific">Saccharopolyspora gregorii</name>
    <dbReference type="NCBI Taxonomy" id="33914"/>
    <lineage>
        <taxon>Bacteria</taxon>
        <taxon>Bacillati</taxon>
        <taxon>Actinomycetota</taxon>
        <taxon>Actinomycetes</taxon>
        <taxon>Pseudonocardiales</taxon>
        <taxon>Pseudonocardiaceae</taxon>
        <taxon>Saccharopolyspora</taxon>
    </lineage>
</organism>
<protein>
    <recommendedName>
        <fullName evidence="1">DUF397 domain-containing protein</fullName>
    </recommendedName>
</protein>
<dbReference type="InterPro" id="IPR007278">
    <property type="entry name" value="DUF397"/>
</dbReference>
<accession>A0ABP6RPQ4</accession>
<name>A0ABP6RPQ4_9PSEU</name>
<dbReference type="Pfam" id="PF04149">
    <property type="entry name" value="DUF397"/>
    <property type="match status" value="1"/>
</dbReference>
<comment type="caution">
    <text evidence="2">The sequence shown here is derived from an EMBL/GenBank/DDBJ whole genome shotgun (WGS) entry which is preliminary data.</text>
</comment>
<dbReference type="EMBL" id="BAAAYK010000038">
    <property type="protein sequence ID" value="GAA3357345.1"/>
    <property type="molecule type" value="Genomic_DNA"/>
</dbReference>
<evidence type="ECO:0000259" key="1">
    <source>
        <dbReference type="Pfam" id="PF04149"/>
    </source>
</evidence>